<dbReference type="InterPro" id="IPR043424">
    <property type="entry name" value="BLT-like"/>
</dbReference>
<dbReference type="PANTHER" id="PTHR31071:SF2">
    <property type="entry name" value="ACTIN CYTOSKELETON-REGULATORY COMPLEX PAN-LIKE PROTEIN"/>
    <property type="match status" value="1"/>
</dbReference>
<comment type="caution">
    <text evidence="3">The sequence shown here is derived from an EMBL/GenBank/DDBJ whole genome shotgun (WGS) entry which is preliminary data.</text>
</comment>
<feature type="coiled-coil region" evidence="1">
    <location>
        <begin position="118"/>
        <end position="199"/>
    </location>
</feature>
<evidence type="ECO:0000256" key="1">
    <source>
        <dbReference type="SAM" id="Coils"/>
    </source>
</evidence>
<gene>
    <name evidence="3" type="ORF">LIER_08628</name>
</gene>
<organism evidence="3 4">
    <name type="scientific">Lithospermum erythrorhizon</name>
    <name type="common">Purple gromwell</name>
    <name type="synonym">Lithospermum officinale var. erythrorhizon</name>
    <dbReference type="NCBI Taxonomy" id="34254"/>
    <lineage>
        <taxon>Eukaryota</taxon>
        <taxon>Viridiplantae</taxon>
        <taxon>Streptophyta</taxon>
        <taxon>Embryophyta</taxon>
        <taxon>Tracheophyta</taxon>
        <taxon>Spermatophyta</taxon>
        <taxon>Magnoliopsida</taxon>
        <taxon>eudicotyledons</taxon>
        <taxon>Gunneridae</taxon>
        <taxon>Pentapetalae</taxon>
        <taxon>asterids</taxon>
        <taxon>lamiids</taxon>
        <taxon>Boraginales</taxon>
        <taxon>Boraginaceae</taxon>
        <taxon>Boraginoideae</taxon>
        <taxon>Lithospermeae</taxon>
        <taxon>Lithospermum</taxon>
    </lineage>
</organism>
<dbReference type="EMBL" id="BAABME010001409">
    <property type="protein sequence ID" value="GAA0149467.1"/>
    <property type="molecule type" value="Genomic_DNA"/>
</dbReference>
<name>A0AAV3PCK1_LITER</name>
<dbReference type="PANTHER" id="PTHR31071">
    <property type="entry name" value="GB|AAF24581.1"/>
    <property type="match status" value="1"/>
</dbReference>
<sequence>MRVHEHENYLVSVGKFRIWHVGCFFLQNGEINNVAVPIHGAHFCKAHVYPSKEVEQSPRSVSGIMSGISTKVDRSLGNSFSAMEGATKWDPVKASDDIKETNEKQKLVDKQERAASVISSLESELVEARTRIHELETERRSSKKKLEQFLKKLSEEKAAWRSREHEKVRSVLDDLKSDLHRERKNRQRLEIVNSKLVNELSEAKLSVKRYVHDFEKERRSRELIEEVCDELAKKISEDKAEIEDLKIEQMRFREEVDEERKMLQMAEVWREDRVQMKLVDAKVILEDKFSQMNLLISNLESFLRLKGMDLGAEEIRKAEMLRQAAGAVSIQEIREFTYEPPNLDDILEDVNYCEFSEGEIKPSNAGSPPSPISKIHTLGPEAKGFNKYGRGHSYADPSDDLDEDRRSEWETVTHVEDDGSSCTSGVSNPSVHRSRQHNNVSRSGSEWEGMNRGEGTPIIDIREVCSKANRQQKVSAISRLWRSSNGENCKSISLEGVKGRLSDGRLSSVTTYSSTDHGPGKGDLIPADIAGQWNSPDSANLHLHRGMKGCIEWPRSTQKNNLKARLIEAGMGNQKIQLRQVLKQKI</sequence>
<feature type="compositionally biased region" description="Polar residues" evidence="2">
    <location>
        <begin position="420"/>
        <end position="444"/>
    </location>
</feature>
<protein>
    <submittedName>
        <fullName evidence="3">Uncharacterized protein</fullName>
    </submittedName>
</protein>
<accession>A0AAV3PCK1</accession>
<feature type="coiled-coil region" evidence="1">
    <location>
        <begin position="228"/>
        <end position="262"/>
    </location>
</feature>
<proteinExistence type="predicted"/>
<feature type="compositionally biased region" description="Basic and acidic residues" evidence="2">
    <location>
        <begin position="403"/>
        <end position="417"/>
    </location>
</feature>
<keyword evidence="1" id="KW-0175">Coiled coil</keyword>
<evidence type="ECO:0000256" key="2">
    <source>
        <dbReference type="SAM" id="MobiDB-lite"/>
    </source>
</evidence>
<reference evidence="3 4" key="1">
    <citation type="submission" date="2024-01" db="EMBL/GenBank/DDBJ databases">
        <title>The complete chloroplast genome sequence of Lithospermum erythrorhizon: insights into the phylogenetic relationship among Boraginaceae species and the maternal lineages of purple gromwells.</title>
        <authorList>
            <person name="Okada T."/>
            <person name="Watanabe K."/>
        </authorList>
    </citation>
    <scope>NUCLEOTIDE SEQUENCE [LARGE SCALE GENOMIC DNA]</scope>
</reference>
<dbReference type="Proteomes" id="UP001454036">
    <property type="component" value="Unassembled WGS sequence"/>
</dbReference>
<dbReference type="AlphaFoldDB" id="A0AAV3PCK1"/>
<evidence type="ECO:0000313" key="4">
    <source>
        <dbReference type="Proteomes" id="UP001454036"/>
    </source>
</evidence>
<evidence type="ECO:0000313" key="3">
    <source>
        <dbReference type="EMBL" id="GAA0149467.1"/>
    </source>
</evidence>
<feature type="region of interest" description="Disordered" evidence="2">
    <location>
        <begin position="386"/>
        <end position="453"/>
    </location>
</feature>
<keyword evidence="4" id="KW-1185">Reference proteome</keyword>